<accession>A0ABV7H5M9</accession>
<feature type="transmembrane region" description="Helical" evidence="1">
    <location>
        <begin position="76"/>
        <end position="93"/>
    </location>
</feature>
<proteinExistence type="predicted"/>
<protein>
    <submittedName>
        <fullName evidence="2">Uncharacterized protein</fullName>
    </submittedName>
</protein>
<evidence type="ECO:0000313" key="3">
    <source>
        <dbReference type="Proteomes" id="UP001595556"/>
    </source>
</evidence>
<evidence type="ECO:0000256" key="1">
    <source>
        <dbReference type="SAM" id="Phobius"/>
    </source>
</evidence>
<evidence type="ECO:0000313" key="2">
    <source>
        <dbReference type="EMBL" id="MFC3149179.1"/>
    </source>
</evidence>
<dbReference type="EMBL" id="JBHRTI010000010">
    <property type="protein sequence ID" value="MFC3149179.1"/>
    <property type="molecule type" value="Genomic_DNA"/>
</dbReference>
<organism evidence="2 3">
    <name type="scientific">Piscinibacterium candidicorallinum</name>
    <dbReference type="NCBI Taxonomy" id="1793872"/>
    <lineage>
        <taxon>Bacteria</taxon>
        <taxon>Pseudomonadati</taxon>
        <taxon>Pseudomonadota</taxon>
        <taxon>Betaproteobacteria</taxon>
        <taxon>Burkholderiales</taxon>
        <taxon>Piscinibacterium</taxon>
    </lineage>
</organism>
<keyword evidence="3" id="KW-1185">Reference proteome</keyword>
<keyword evidence="1" id="KW-0472">Membrane</keyword>
<dbReference type="RefSeq" id="WP_377305743.1">
    <property type="nucleotide sequence ID" value="NZ_CP180191.1"/>
</dbReference>
<feature type="transmembrane region" description="Helical" evidence="1">
    <location>
        <begin position="21"/>
        <end position="40"/>
    </location>
</feature>
<reference evidence="3" key="1">
    <citation type="journal article" date="2019" name="Int. J. Syst. Evol. Microbiol.">
        <title>The Global Catalogue of Microorganisms (GCM) 10K type strain sequencing project: providing services to taxonomists for standard genome sequencing and annotation.</title>
        <authorList>
            <consortium name="The Broad Institute Genomics Platform"/>
            <consortium name="The Broad Institute Genome Sequencing Center for Infectious Disease"/>
            <person name="Wu L."/>
            <person name="Ma J."/>
        </authorList>
    </citation>
    <scope>NUCLEOTIDE SEQUENCE [LARGE SCALE GENOMIC DNA]</scope>
    <source>
        <strain evidence="3">KCTC 52168</strain>
    </source>
</reference>
<dbReference type="Proteomes" id="UP001595556">
    <property type="component" value="Unassembled WGS sequence"/>
</dbReference>
<gene>
    <name evidence="2" type="ORF">ACFOEN_16275</name>
</gene>
<keyword evidence="1" id="KW-1133">Transmembrane helix</keyword>
<keyword evidence="1" id="KW-0812">Transmembrane</keyword>
<name>A0ABV7H5M9_9BURK</name>
<comment type="caution">
    <text evidence="2">The sequence shown here is derived from an EMBL/GenBank/DDBJ whole genome shotgun (WGS) entry which is preliminary data.</text>
</comment>
<sequence length="104" mass="10872">MYKMFIEFFLARPGRLSAIGRAAFHLSGIILLIGLCGRIATVGVSAMQGVGGARPYVSSFALLSPSLPTWRVPESFLGYGACVLVAALGLLLVQMGKAIDTAIG</sequence>